<evidence type="ECO:0000313" key="2">
    <source>
        <dbReference type="EMBL" id="AHZ20786.1"/>
    </source>
</evidence>
<dbReference type="InterPro" id="IPR025668">
    <property type="entry name" value="Tnp_DDE_dom"/>
</dbReference>
<sequence>MTPIRTDSTPKQFTFKQEKLPPVVVNFQGGKVTSDAGLSLIAEIDRKLQITSRLALGFQDYRKPNKTLHPIESLLTQRIYGLIMGYEDLNDHEELRHDLNYFTNNICIGSISRGKRGK</sequence>
<name>A0A024BST5_9NOST</name>
<evidence type="ECO:0000259" key="1">
    <source>
        <dbReference type="Pfam" id="PF13701"/>
    </source>
</evidence>
<reference evidence="2" key="1">
    <citation type="journal article" date="2014" name="Proc. Natl. Acad. Sci. U.S.A.">
        <title>Hassallidins, antifungal glycolipopeptides, are widespread among cyanobacteria and are the end-product of a nonribosomal pathway.</title>
        <authorList>
            <person name="Vestola J."/>
            <person name="Shishido T.K."/>
            <person name="Jokela J."/>
            <person name="Fewer D.P."/>
            <person name="Aitio O."/>
            <person name="Permi P."/>
            <person name="Wahlsten M."/>
            <person name="Wang H."/>
            <person name="Rouhiainen L."/>
            <person name="Sivonen K."/>
        </authorList>
    </citation>
    <scope>NUCLEOTIDE SEQUENCE</scope>
</reference>
<dbReference type="Pfam" id="PF13701">
    <property type="entry name" value="DDE_Tnp_1_4"/>
    <property type="match status" value="1"/>
</dbReference>
<protein>
    <submittedName>
        <fullName evidence="2">IS1380 family transposase</fullName>
    </submittedName>
</protein>
<accession>A0A024BST5</accession>
<dbReference type="EMBL" id="KJ502174">
    <property type="protein sequence ID" value="AHZ20786.1"/>
    <property type="molecule type" value="Genomic_DNA"/>
</dbReference>
<feature type="domain" description="Transposase DDE" evidence="1">
    <location>
        <begin position="18"/>
        <end position="99"/>
    </location>
</feature>
<organism evidence="2">
    <name type="scientific">Anabaena sp. Syke748</name>
    <dbReference type="NCBI Taxonomy" id="1497395"/>
    <lineage>
        <taxon>Bacteria</taxon>
        <taxon>Bacillati</taxon>
        <taxon>Cyanobacteriota</taxon>
        <taxon>Cyanophyceae</taxon>
        <taxon>Nostocales</taxon>
        <taxon>Nostocaceae</taxon>
        <taxon>Anabaena</taxon>
    </lineage>
</organism>
<proteinExistence type="predicted"/>
<dbReference type="AlphaFoldDB" id="A0A024BST5"/>